<protein>
    <submittedName>
        <fullName evidence="3">Site-specific integrase</fullName>
    </submittedName>
</protein>
<dbReference type="PROSITE" id="PS51898">
    <property type="entry name" value="TYR_RECOMBINASE"/>
    <property type="match status" value="1"/>
</dbReference>
<dbReference type="EMBL" id="JADOEF010000004">
    <property type="protein sequence ID" value="MBF7812091.1"/>
    <property type="molecule type" value="Genomic_DNA"/>
</dbReference>
<dbReference type="InterPro" id="IPR002104">
    <property type="entry name" value="Integrase_catalytic"/>
</dbReference>
<dbReference type="GO" id="GO:0003677">
    <property type="term" value="F:DNA binding"/>
    <property type="evidence" value="ECO:0007669"/>
    <property type="project" value="InterPro"/>
</dbReference>
<proteinExistence type="predicted"/>
<name>A0AAE2RX25_CLOBE</name>
<dbReference type="RefSeq" id="WP_038457338.1">
    <property type="nucleotide sequence ID" value="NZ_CP073279.1"/>
</dbReference>
<keyword evidence="1" id="KW-0233">DNA recombination</keyword>
<dbReference type="Proteomes" id="UP000631418">
    <property type="component" value="Unassembled WGS sequence"/>
</dbReference>
<dbReference type="GO" id="GO:0015074">
    <property type="term" value="P:DNA integration"/>
    <property type="evidence" value="ECO:0007669"/>
    <property type="project" value="InterPro"/>
</dbReference>
<dbReference type="InterPro" id="IPR011010">
    <property type="entry name" value="DNA_brk_join_enz"/>
</dbReference>
<dbReference type="GO" id="GO:0006310">
    <property type="term" value="P:DNA recombination"/>
    <property type="evidence" value="ECO:0007669"/>
    <property type="project" value="UniProtKB-KW"/>
</dbReference>
<sequence>MKERGLTRAIEDYNKSRKIDSTSIHAFRHWYAKKAVMNGINIVQLQHLLGHSNLEILKHYVEMLTEDLNYENIAQNPLESIKLENSKGKNIKLRK</sequence>
<gene>
    <name evidence="3" type="ORF">IS491_26235</name>
</gene>
<feature type="domain" description="Tyr recombinase" evidence="2">
    <location>
        <begin position="1"/>
        <end position="74"/>
    </location>
</feature>
<dbReference type="InterPro" id="IPR013762">
    <property type="entry name" value="Integrase-like_cat_sf"/>
</dbReference>
<dbReference type="AlphaFoldDB" id="A0AAE2RX25"/>
<dbReference type="Pfam" id="PF00589">
    <property type="entry name" value="Phage_integrase"/>
    <property type="match status" value="1"/>
</dbReference>
<dbReference type="SUPFAM" id="SSF56349">
    <property type="entry name" value="DNA breaking-rejoining enzymes"/>
    <property type="match status" value="1"/>
</dbReference>
<evidence type="ECO:0000313" key="3">
    <source>
        <dbReference type="EMBL" id="MBF7812091.1"/>
    </source>
</evidence>
<reference evidence="3" key="1">
    <citation type="submission" date="2020-11" db="EMBL/GenBank/DDBJ databases">
        <authorList>
            <person name="Thieme N."/>
            <person name="Liebl W."/>
            <person name="Zverlov V."/>
        </authorList>
    </citation>
    <scope>NUCLEOTIDE SEQUENCE</scope>
    <source>
        <strain evidence="3">NT08</strain>
    </source>
</reference>
<comment type="caution">
    <text evidence="3">The sequence shown here is derived from an EMBL/GenBank/DDBJ whole genome shotgun (WGS) entry which is preliminary data.</text>
</comment>
<evidence type="ECO:0000313" key="4">
    <source>
        <dbReference type="Proteomes" id="UP000631418"/>
    </source>
</evidence>
<dbReference type="Gene3D" id="1.10.443.10">
    <property type="entry name" value="Intergrase catalytic core"/>
    <property type="match status" value="1"/>
</dbReference>
<organism evidence="3 4">
    <name type="scientific">Clostridium beijerinckii</name>
    <name type="common">Clostridium MP</name>
    <dbReference type="NCBI Taxonomy" id="1520"/>
    <lineage>
        <taxon>Bacteria</taxon>
        <taxon>Bacillati</taxon>
        <taxon>Bacillota</taxon>
        <taxon>Clostridia</taxon>
        <taxon>Eubacteriales</taxon>
        <taxon>Clostridiaceae</taxon>
        <taxon>Clostridium</taxon>
    </lineage>
</organism>
<evidence type="ECO:0000256" key="1">
    <source>
        <dbReference type="ARBA" id="ARBA00023172"/>
    </source>
</evidence>
<evidence type="ECO:0000259" key="2">
    <source>
        <dbReference type="PROSITE" id="PS51898"/>
    </source>
</evidence>
<accession>A0AAE2RX25</accession>